<reference evidence="2 3" key="1">
    <citation type="journal article" date="2019" name="Genome Biol. Evol.">
        <title>Insights into the evolution of the New World diploid cottons (Gossypium, subgenus Houzingenia) based on genome sequencing.</title>
        <authorList>
            <person name="Grover C.E."/>
            <person name="Arick M.A. 2nd"/>
            <person name="Thrash A."/>
            <person name="Conover J.L."/>
            <person name="Sanders W.S."/>
            <person name="Peterson D.G."/>
            <person name="Frelichowski J.E."/>
            <person name="Scheffler J.A."/>
            <person name="Scheffler B.E."/>
            <person name="Wendel J.F."/>
        </authorList>
    </citation>
    <scope>NUCLEOTIDE SEQUENCE [LARGE SCALE GENOMIC DNA]</scope>
    <source>
        <strain evidence="2">185</strain>
        <tissue evidence="2">Leaf</tissue>
    </source>
</reference>
<dbReference type="Pfam" id="PF13456">
    <property type="entry name" value="RVT_3"/>
    <property type="match status" value="1"/>
</dbReference>
<dbReference type="Gene3D" id="3.30.420.10">
    <property type="entry name" value="Ribonuclease H-like superfamily/Ribonuclease H"/>
    <property type="match status" value="1"/>
</dbReference>
<dbReference type="SUPFAM" id="SSF53098">
    <property type="entry name" value="Ribonuclease H-like"/>
    <property type="match status" value="1"/>
</dbReference>
<dbReference type="EMBL" id="JABFAA010000002">
    <property type="protein sequence ID" value="MBA0677463.1"/>
    <property type="molecule type" value="Genomic_DNA"/>
</dbReference>
<dbReference type="InterPro" id="IPR002156">
    <property type="entry name" value="RNaseH_domain"/>
</dbReference>
<protein>
    <recommendedName>
        <fullName evidence="1">RNase H type-1 domain-containing protein</fullName>
    </recommendedName>
</protein>
<name>A0A7J8WR95_GOSAI</name>
<dbReference type="InterPro" id="IPR036397">
    <property type="entry name" value="RNaseH_sf"/>
</dbReference>
<dbReference type="AlphaFoldDB" id="A0A7J8WR95"/>
<evidence type="ECO:0000313" key="3">
    <source>
        <dbReference type="Proteomes" id="UP000593577"/>
    </source>
</evidence>
<feature type="non-terminal residue" evidence="2">
    <location>
        <position position="84"/>
    </location>
</feature>
<organism evidence="2 3">
    <name type="scientific">Gossypium aridum</name>
    <name type="common">American cotton</name>
    <name type="synonym">Erioxylum aridum</name>
    <dbReference type="NCBI Taxonomy" id="34290"/>
    <lineage>
        <taxon>Eukaryota</taxon>
        <taxon>Viridiplantae</taxon>
        <taxon>Streptophyta</taxon>
        <taxon>Embryophyta</taxon>
        <taxon>Tracheophyta</taxon>
        <taxon>Spermatophyta</taxon>
        <taxon>Magnoliopsida</taxon>
        <taxon>eudicotyledons</taxon>
        <taxon>Gunneridae</taxon>
        <taxon>Pentapetalae</taxon>
        <taxon>rosids</taxon>
        <taxon>malvids</taxon>
        <taxon>Malvales</taxon>
        <taxon>Malvaceae</taxon>
        <taxon>Malvoideae</taxon>
        <taxon>Gossypium</taxon>
    </lineage>
</organism>
<proteinExistence type="predicted"/>
<dbReference type="PANTHER" id="PTHR47723:SF19">
    <property type="entry name" value="POLYNUCLEOTIDYL TRANSFERASE, RIBONUCLEASE H-LIKE SUPERFAMILY PROTEIN"/>
    <property type="match status" value="1"/>
</dbReference>
<feature type="domain" description="RNase H type-1" evidence="1">
    <location>
        <begin position="2"/>
        <end position="69"/>
    </location>
</feature>
<dbReference type="CDD" id="cd06222">
    <property type="entry name" value="RNase_H_like"/>
    <property type="match status" value="1"/>
</dbReference>
<evidence type="ECO:0000313" key="2">
    <source>
        <dbReference type="EMBL" id="MBA0677463.1"/>
    </source>
</evidence>
<dbReference type="InterPro" id="IPR012337">
    <property type="entry name" value="RNaseH-like_sf"/>
</dbReference>
<comment type="caution">
    <text evidence="2">The sequence shown here is derived from an EMBL/GenBank/DDBJ whole genome shotgun (WGS) entry which is preliminary data.</text>
</comment>
<dbReference type="InterPro" id="IPR053151">
    <property type="entry name" value="RNase_H-like"/>
</dbReference>
<sequence>MVRDQNGGWILGFNRYLGNYSVFDAELCGILDGLTLLIDQGHDNVLIQTDNLEATQAIQESFSDGSNSALIRRNHCLLSQIEHW</sequence>
<dbReference type="GO" id="GO:0004523">
    <property type="term" value="F:RNA-DNA hybrid ribonuclease activity"/>
    <property type="evidence" value="ECO:0007669"/>
    <property type="project" value="InterPro"/>
</dbReference>
<dbReference type="InterPro" id="IPR044730">
    <property type="entry name" value="RNase_H-like_dom_plant"/>
</dbReference>
<accession>A0A7J8WR95</accession>
<keyword evidence="3" id="KW-1185">Reference proteome</keyword>
<dbReference type="PANTHER" id="PTHR47723">
    <property type="entry name" value="OS05G0353850 PROTEIN"/>
    <property type="match status" value="1"/>
</dbReference>
<evidence type="ECO:0000259" key="1">
    <source>
        <dbReference type="Pfam" id="PF13456"/>
    </source>
</evidence>
<gene>
    <name evidence="2" type="ORF">Goari_018869</name>
</gene>
<dbReference type="Proteomes" id="UP000593577">
    <property type="component" value="Unassembled WGS sequence"/>
</dbReference>
<dbReference type="GO" id="GO:0003676">
    <property type="term" value="F:nucleic acid binding"/>
    <property type="evidence" value="ECO:0007669"/>
    <property type="project" value="InterPro"/>
</dbReference>